<evidence type="ECO:0000313" key="2">
    <source>
        <dbReference type="EMBL" id="KAJ7326272.1"/>
    </source>
</evidence>
<feature type="compositionally biased region" description="Basic and acidic residues" evidence="1">
    <location>
        <begin position="99"/>
        <end position="111"/>
    </location>
</feature>
<evidence type="ECO:0000256" key="1">
    <source>
        <dbReference type="SAM" id="MobiDB-lite"/>
    </source>
</evidence>
<name>A0AAD6ZKW8_9AGAR</name>
<gene>
    <name evidence="2" type="ORF">DFH08DRAFT_885257</name>
</gene>
<evidence type="ECO:0000313" key="3">
    <source>
        <dbReference type="Proteomes" id="UP001218218"/>
    </source>
</evidence>
<dbReference type="AlphaFoldDB" id="A0AAD6ZKW8"/>
<feature type="region of interest" description="Disordered" evidence="1">
    <location>
        <begin position="170"/>
        <end position="195"/>
    </location>
</feature>
<accession>A0AAD6ZKW8</accession>
<protein>
    <submittedName>
        <fullName evidence="2">Uncharacterized protein</fullName>
    </submittedName>
</protein>
<reference evidence="2" key="1">
    <citation type="submission" date="2023-03" db="EMBL/GenBank/DDBJ databases">
        <title>Massive genome expansion in bonnet fungi (Mycena s.s.) driven by repeated elements and novel gene families across ecological guilds.</title>
        <authorList>
            <consortium name="Lawrence Berkeley National Laboratory"/>
            <person name="Harder C.B."/>
            <person name="Miyauchi S."/>
            <person name="Viragh M."/>
            <person name="Kuo A."/>
            <person name="Thoen E."/>
            <person name="Andreopoulos B."/>
            <person name="Lu D."/>
            <person name="Skrede I."/>
            <person name="Drula E."/>
            <person name="Henrissat B."/>
            <person name="Morin E."/>
            <person name="Kohler A."/>
            <person name="Barry K."/>
            <person name="LaButti K."/>
            <person name="Morin E."/>
            <person name="Salamov A."/>
            <person name="Lipzen A."/>
            <person name="Mereny Z."/>
            <person name="Hegedus B."/>
            <person name="Baldrian P."/>
            <person name="Stursova M."/>
            <person name="Weitz H."/>
            <person name="Taylor A."/>
            <person name="Grigoriev I.V."/>
            <person name="Nagy L.G."/>
            <person name="Martin F."/>
            <person name="Kauserud H."/>
        </authorList>
    </citation>
    <scope>NUCLEOTIDE SEQUENCE</scope>
    <source>
        <strain evidence="2">CBHHK002</strain>
    </source>
</reference>
<keyword evidence="3" id="KW-1185">Reference proteome</keyword>
<proteinExistence type="predicted"/>
<feature type="region of interest" description="Disordered" evidence="1">
    <location>
        <begin position="230"/>
        <end position="252"/>
    </location>
</feature>
<feature type="compositionally biased region" description="Gly residues" evidence="1">
    <location>
        <begin position="232"/>
        <end position="246"/>
    </location>
</feature>
<dbReference type="EMBL" id="JARIHO010000042">
    <property type="protein sequence ID" value="KAJ7326272.1"/>
    <property type="molecule type" value="Genomic_DNA"/>
</dbReference>
<dbReference type="Proteomes" id="UP001218218">
    <property type="component" value="Unassembled WGS sequence"/>
</dbReference>
<feature type="region of interest" description="Disordered" evidence="1">
    <location>
        <begin position="99"/>
        <end position="128"/>
    </location>
</feature>
<organism evidence="2 3">
    <name type="scientific">Mycena albidolilacea</name>
    <dbReference type="NCBI Taxonomy" id="1033008"/>
    <lineage>
        <taxon>Eukaryota</taxon>
        <taxon>Fungi</taxon>
        <taxon>Dikarya</taxon>
        <taxon>Basidiomycota</taxon>
        <taxon>Agaricomycotina</taxon>
        <taxon>Agaricomycetes</taxon>
        <taxon>Agaricomycetidae</taxon>
        <taxon>Agaricales</taxon>
        <taxon>Marasmiineae</taxon>
        <taxon>Mycenaceae</taxon>
        <taxon>Mycena</taxon>
    </lineage>
</organism>
<sequence length="252" mass="28341">MRSAYGAVHRLRGRARLRQPPDPNPQHRALRQYAHLRVPPLPLLRLPRPSMSISEVRGRRVDHHVVRVGSIQNRRRGGYRTLRLRPRADRTLRPARALERRAVRRVQDARESNQPPEPLPALSSRAPATRPLLPVPTLRIYRLGHPITRRRERVVVFPFLRVGEGGKRDVRGDAQGVGGEHIPRDNSPPRPRPQRVEPLLPLCLCMSLCRVRRRREVPVLGLDAHPVHAHNAGGGGAKVEGSVGRGSGRKGS</sequence>
<comment type="caution">
    <text evidence="2">The sequence shown here is derived from an EMBL/GenBank/DDBJ whole genome shotgun (WGS) entry which is preliminary data.</text>
</comment>